<keyword evidence="10" id="KW-0809">Transit peptide</keyword>
<sequence>MTGSGNNGVTGKVLDGNLIPDVTFEDVVGMDRERREVMEILDSITSNSKYAKLGARTPKGVLMSGPPGTGKTLLAKALAGSGDIPMIAASGSDFMEVFVGRGAQRVRELFKKAGSLGRCVVFIDEIDAVGKRRGQGMGLGGRGNDEQEQTLNALLAAMDGINGAEGVVVLAATNRVEVLDEALTRPGRFDRIVKVNLPGREGREGIFQLHGGKITGWGSVGMDVGKLADATKGFSGADIEGVCNEAAIRAVRRGGEEARMEDFEEAVRDFRTSRMRGGIFGM</sequence>
<dbReference type="InterPro" id="IPR041569">
    <property type="entry name" value="AAA_lid_3"/>
</dbReference>
<evidence type="ECO:0000256" key="5">
    <source>
        <dbReference type="ARBA" id="ARBA00022723"/>
    </source>
</evidence>
<dbReference type="EMBL" id="BRYA01001445">
    <property type="protein sequence ID" value="GMI42898.1"/>
    <property type="molecule type" value="Genomic_DNA"/>
</dbReference>
<name>A0A9W7GDC2_9STRA</name>
<keyword evidence="12" id="KW-0482">Metalloprotease</keyword>
<dbReference type="OrthoDB" id="1413014at2759"/>
<feature type="domain" description="AAA+ ATPase" evidence="15">
    <location>
        <begin position="57"/>
        <end position="199"/>
    </location>
</feature>
<dbReference type="SMART" id="SM00382">
    <property type="entry name" value="AAA"/>
    <property type="match status" value="1"/>
</dbReference>
<evidence type="ECO:0000256" key="14">
    <source>
        <dbReference type="RuleBase" id="RU003651"/>
    </source>
</evidence>
<keyword evidence="3" id="KW-0645">Protease</keyword>
<protein>
    <recommendedName>
        <fullName evidence="15">AAA+ ATPase domain-containing protein</fullName>
    </recommendedName>
</protein>
<evidence type="ECO:0000256" key="8">
    <source>
        <dbReference type="ARBA" id="ARBA00022833"/>
    </source>
</evidence>
<dbReference type="SUPFAM" id="SSF52540">
    <property type="entry name" value="P-loop containing nucleoside triphosphate hydrolases"/>
    <property type="match status" value="1"/>
</dbReference>
<gene>
    <name evidence="16" type="ORF">TrCOL_g9227</name>
</gene>
<evidence type="ECO:0000256" key="7">
    <source>
        <dbReference type="ARBA" id="ARBA00022801"/>
    </source>
</evidence>
<evidence type="ECO:0000256" key="13">
    <source>
        <dbReference type="ARBA" id="ARBA00023136"/>
    </source>
</evidence>
<keyword evidence="4" id="KW-0812">Transmembrane</keyword>
<evidence type="ECO:0000256" key="11">
    <source>
        <dbReference type="ARBA" id="ARBA00022989"/>
    </source>
</evidence>
<keyword evidence="9 14" id="KW-0067">ATP-binding</keyword>
<keyword evidence="5" id="KW-0479">Metal-binding</keyword>
<dbReference type="Pfam" id="PF17862">
    <property type="entry name" value="AAA_lid_3"/>
    <property type="match status" value="1"/>
</dbReference>
<organism evidence="16 17">
    <name type="scientific">Triparma columacea</name>
    <dbReference type="NCBI Taxonomy" id="722753"/>
    <lineage>
        <taxon>Eukaryota</taxon>
        <taxon>Sar</taxon>
        <taxon>Stramenopiles</taxon>
        <taxon>Ochrophyta</taxon>
        <taxon>Bolidophyceae</taxon>
        <taxon>Parmales</taxon>
        <taxon>Triparmaceae</taxon>
        <taxon>Triparma</taxon>
    </lineage>
</organism>
<dbReference type="GO" id="GO:0046872">
    <property type="term" value="F:metal ion binding"/>
    <property type="evidence" value="ECO:0007669"/>
    <property type="project" value="UniProtKB-KW"/>
</dbReference>
<dbReference type="GO" id="GO:0008237">
    <property type="term" value="F:metallopeptidase activity"/>
    <property type="evidence" value="ECO:0007669"/>
    <property type="project" value="UniProtKB-KW"/>
</dbReference>
<evidence type="ECO:0000256" key="1">
    <source>
        <dbReference type="ARBA" id="ARBA00001947"/>
    </source>
</evidence>
<evidence type="ECO:0000256" key="4">
    <source>
        <dbReference type="ARBA" id="ARBA00022692"/>
    </source>
</evidence>
<keyword evidence="6 14" id="KW-0547">Nucleotide-binding</keyword>
<comment type="caution">
    <text evidence="16">The sequence shown here is derived from an EMBL/GenBank/DDBJ whole genome shotgun (WGS) entry which is preliminary data.</text>
</comment>
<keyword evidence="13" id="KW-0472">Membrane</keyword>
<reference evidence="17" key="1">
    <citation type="journal article" date="2023" name="Commun. Biol.">
        <title>Genome analysis of Parmales, the sister group of diatoms, reveals the evolutionary specialization of diatoms from phago-mixotrophs to photoautotrophs.</title>
        <authorList>
            <person name="Ban H."/>
            <person name="Sato S."/>
            <person name="Yoshikawa S."/>
            <person name="Yamada K."/>
            <person name="Nakamura Y."/>
            <person name="Ichinomiya M."/>
            <person name="Sato N."/>
            <person name="Blanc-Mathieu R."/>
            <person name="Endo H."/>
            <person name="Kuwata A."/>
            <person name="Ogata H."/>
        </authorList>
    </citation>
    <scope>NUCLEOTIDE SEQUENCE [LARGE SCALE GENOMIC DNA]</scope>
</reference>
<dbReference type="PANTHER" id="PTHR43655">
    <property type="entry name" value="ATP-DEPENDENT PROTEASE"/>
    <property type="match status" value="1"/>
</dbReference>
<dbReference type="AlphaFoldDB" id="A0A9W7GDC2"/>
<comment type="subcellular location">
    <subcellularLocation>
        <location evidence="2">Membrane</location>
        <topology evidence="2">Multi-pass membrane protein</topology>
    </subcellularLocation>
</comment>
<dbReference type="InterPro" id="IPR027417">
    <property type="entry name" value="P-loop_NTPase"/>
</dbReference>
<dbReference type="FunFam" id="3.40.50.300:FF:000277">
    <property type="entry name" value="ATP-dependent zinc metalloprotease FtsH"/>
    <property type="match status" value="1"/>
</dbReference>
<dbReference type="PANTHER" id="PTHR43655:SF2">
    <property type="entry name" value="AFG3 LIKE MATRIX AAA PEPTIDASE SUBUNIT 2, ISOFORM A"/>
    <property type="match status" value="1"/>
</dbReference>
<dbReference type="GO" id="GO:0016020">
    <property type="term" value="C:membrane"/>
    <property type="evidence" value="ECO:0007669"/>
    <property type="project" value="UniProtKB-SubCell"/>
</dbReference>
<keyword evidence="8" id="KW-0862">Zinc</keyword>
<keyword evidence="17" id="KW-1185">Reference proteome</keyword>
<evidence type="ECO:0000256" key="9">
    <source>
        <dbReference type="ARBA" id="ARBA00022840"/>
    </source>
</evidence>
<dbReference type="InterPro" id="IPR050928">
    <property type="entry name" value="ATP-dep_Zn_Metalloprotease"/>
</dbReference>
<dbReference type="InterPro" id="IPR003960">
    <property type="entry name" value="ATPase_AAA_CS"/>
</dbReference>
<dbReference type="Gene3D" id="3.40.50.300">
    <property type="entry name" value="P-loop containing nucleotide triphosphate hydrolases"/>
    <property type="match status" value="1"/>
</dbReference>
<dbReference type="InterPro" id="IPR003593">
    <property type="entry name" value="AAA+_ATPase"/>
</dbReference>
<accession>A0A9W7GDC2</accession>
<dbReference type="GO" id="GO:0016887">
    <property type="term" value="F:ATP hydrolysis activity"/>
    <property type="evidence" value="ECO:0007669"/>
    <property type="project" value="InterPro"/>
</dbReference>
<keyword evidence="7" id="KW-0378">Hydrolase</keyword>
<evidence type="ECO:0000256" key="3">
    <source>
        <dbReference type="ARBA" id="ARBA00022670"/>
    </source>
</evidence>
<comment type="similarity">
    <text evidence="14">Belongs to the AAA ATPase family.</text>
</comment>
<proteinExistence type="inferred from homology"/>
<dbReference type="GO" id="GO:0005524">
    <property type="term" value="F:ATP binding"/>
    <property type="evidence" value="ECO:0007669"/>
    <property type="project" value="UniProtKB-KW"/>
</dbReference>
<dbReference type="Proteomes" id="UP001165065">
    <property type="component" value="Unassembled WGS sequence"/>
</dbReference>
<evidence type="ECO:0000259" key="15">
    <source>
        <dbReference type="SMART" id="SM00382"/>
    </source>
</evidence>
<evidence type="ECO:0000256" key="10">
    <source>
        <dbReference type="ARBA" id="ARBA00022946"/>
    </source>
</evidence>
<dbReference type="InterPro" id="IPR003959">
    <property type="entry name" value="ATPase_AAA_core"/>
</dbReference>
<dbReference type="Pfam" id="PF00004">
    <property type="entry name" value="AAA"/>
    <property type="match status" value="1"/>
</dbReference>
<dbReference type="PROSITE" id="PS00674">
    <property type="entry name" value="AAA"/>
    <property type="match status" value="1"/>
</dbReference>
<evidence type="ECO:0000313" key="17">
    <source>
        <dbReference type="Proteomes" id="UP001165065"/>
    </source>
</evidence>
<comment type="cofactor">
    <cofactor evidence="1">
        <name>Zn(2+)</name>
        <dbReference type="ChEBI" id="CHEBI:29105"/>
    </cofactor>
</comment>
<evidence type="ECO:0000313" key="16">
    <source>
        <dbReference type="EMBL" id="GMI42898.1"/>
    </source>
</evidence>
<evidence type="ECO:0000256" key="6">
    <source>
        <dbReference type="ARBA" id="ARBA00022741"/>
    </source>
</evidence>
<evidence type="ECO:0000256" key="2">
    <source>
        <dbReference type="ARBA" id="ARBA00004141"/>
    </source>
</evidence>
<dbReference type="GO" id="GO:0006508">
    <property type="term" value="P:proteolysis"/>
    <property type="evidence" value="ECO:0007669"/>
    <property type="project" value="UniProtKB-KW"/>
</dbReference>
<keyword evidence="11" id="KW-1133">Transmembrane helix</keyword>
<dbReference type="Gene3D" id="1.10.8.60">
    <property type="match status" value="1"/>
</dbReference>
<evidence type="ECO:0000256" key="12">
    <source>
        <dbReference type="ARBA" id="ARBA00023049"/>
    </source>
</evidence>